<reference evidence="5" key="1">
    <citation type="journal article" date="2023" name="Science">
        <title>Elucidation of the pathway for biosynthesis of saponin adjuvants from the soapbark tree.</title>
        <authorList>
            <person name="Reed J."/>
            <person name="Orme A."/>
            <person name="El-Demerdash A."/>
            <person name="Owen C."/>
            <person name="Martin L.B.B."/>
            <person name="Misra R.C."/>
            <person name="Kikuchi S."/>
            <person name="Rejzek M."/>
            <person name="Martin A.C."/>
            <person name="Harkess A."/>
            <person name="Leebens-Mack J."/>
            <person name="Louveau T."/>
            <person name="Stephenson M.J."/>
            <person name="Osbourn A."/>
        </authorList>
    </citation>
    <scope>NUCLEOTIDE SEQUENCE</scope>
    <source>
        <strain evidence="5">S10</strain>
    </source>
</reference>
<evidence type="ECO:0000256" key="3">
    <source>
        <dbReference type="PROSITE-ProRule" id="PRU00357"/>
    </source>
</evidence>
<dbReference type="InterPro" id="IPR010402">
    <property type="entry name" value="CCT_domain"/>
</dbReference>
<accession>A0AAD7LJW6</accession>
<proteinExistence type="predicted"/>
<evidence type="ECO:0000313" key="5">
    <source>
        <dbReference type="EMBL" id="KAJ7959333.1"/>
    </source>
</evidence>
<comment type="caution">
    <text evidence="5">The sequence shown here is derived from an EMBL/GenBank/DDBJ whole genome shotgun (WGS) entry which is preliminary data.</text>
</comment>
<dbReference type="InterPro" id="IPR045281">
    <property type="entry name" value="CONSTANS-like"/>
</dbReference>
<keyword evidence="6" id="KW-1185">Reference proteome</keyword>
<dbReference type="GO" id="GO:0003700">
    <property type="term" value="F:DNA-binding transcription factor activity"/>
    <property type="evidence" value="ECO:0007669"/>
    <property type="project" value="TreeGrafter"/>
</dbReference>
<dbReference type="KEGG" id="qsa:O6P43_019926"/>
<sequence>MYAETGILFPYLQNFSQELQQLEEYCKTQKSNASMNDLAQASTISYDLGGEGDLFKAPEPIIEEPVMVLDPMTAAMSMLSSGEDAISPQGLKATEMDSLQNEQLFSEVFYECKRDLLEKASLQSPLSEILDIKVPVLGIEVNQIQEDKPLPDSPFQKSVSSGCLDFPGMDFSAAYRIRRAFSEGDIENLDNGSVIQSQQPLIIINCNNEDRQEKLSRYRNKKAKRNFGRKIKYACRKALADSQPRIRGRFAKTEESDTKRQ</sequence>
<dbReference type="Pfam" id="PF06203">
    <property type="entry name" value="CCT"/>
    <property type="match status" value="1"/>
</dbReference>
<dbReference type="AlphaFoldDB" id="A0AAD7LJW6"/>
<dbReference type="Proteomes" id="UP001163823">
    <property type="component" value="Chromosome 8"/>
</dbReference>
<evidence type="ECO:0000259" key="4">
    <source>
        <dbReference type="PROSITE" id="PS51017"/>
    </source>
</evidence>
<dbReference type="EMBL" id="JARAOO010000008">
    <property type="protein sequence ID" value="KAJ7959333.1"/>
    <property type="molecule type" value="Genomic_DNA"/>
</dbReference>
<dbReference type="PANTHER" id="PTHR31319">
    <property type="entry name" value="ZINC FINGER PROTEIN CONSTANS-LIKE 4"/>
    <property type="match status" value="1"/>
</dbReference>
<dbReference type="PROSITE" id="PS51017">
    <property type="entry name" value="CCT"/>
    <property type="match status" value="1"/>
</dbReference>
<evidence type="ECO:0000256" key="2">
    <source>
        <dbReference type="ARBA" id="ARBA00023242"/>
    </source>
</evidence>
<evidence type="ECO:0000313" key="6">
    <source>
        <dbReference type="Proteomes" id="UP001163823"/>
    </source>
</evidence>
<dbReference type="PANTHER" id="PTHR31319:SF110">
    <property type="entry name" value="CCT MOTIF FAMILY PROTEIN"/>
    <property type="match status" value="1"/>
</dbReference>
<comment type="subcellular location">
    <subcellularLocation>
        <location evidence="1 3">Nucleus</location>
    </subcellularLocation>
</comment>
<evidence type="ECO:0000256" key="1">
    <source>
        <dbReference type="ARBA" id="ARBA00004123"/>
    </source>
</evidence>
<dbReference type="GO" id="GO:0005634">
    <property type="term" value="C:nucleus"/>
    <property type="evidence" value="ECO:0007669"/>
    <property type="project" value="UniProtKB-SubCell"/>
</dbReference>
<protein>
    <submittedName>
        <fullName evidence="5">Zinc finger protein CONSTANS</fullName>
    </submittedName>
</protein>
<organism evidence="5 6">
    <name type="scientific">Quillaja saponaria</name>
    <name type="common">Soap bark tree</name>
    <dbReference type="NCBI Taxonomy" id="32244"/>
    <lineage>
        <taxon>Eukaryota</taxon>
        <taxon>Viridiplantae</taxon>
        <taxon>Streptophyta</taxon>
        <taxon>Embryophyta</taxon>
        <taxon>Tracheophyta</taxon>
        <taxon>Spermatophyta</taxon>
        <taxon>Magnoliopsida</taxon>
        <taxon>eudicotyledons</taxon>
        <taxon>Gunneridae</taxon>
        <taxon>Pentapetalae</taxon>
        <taxon>rosids</taxon>
        <taxon>fabids</taxon>
        <taxon>Fabales</taxon>
        <taxon>Quillajaceae</taxon>
        <taxon>Quillaja</taxon>
    </lineage>
</organism>
<feature type="domain" description="CCT" evidence="4">
    <location>
        <begin position="211"/>
        <end position="253"/>
    </location>
</feature>
<gene>
    <name evidence="5" type="ORF">O6P43_019926</name>
</gene>
<name>A0AAD7LJW6_QUISA</name>
<dbReference type="GO" id="GO:0009909">
    <property type="term" value="P:regulation of flower development"/>
    <property type="evidence" value="ECO:0007669"/>
    <property type="project" value="InterPro"/>
</dbReference>
<keyword evidence="2 3" id="KW-0539">Nucleus</keyword>